<evidence type="ECO:0000313" key="1">
    <source>
        <dbReference type="EMBL" id="AKG36545.1"/>
    </source>
</evidence>
<reference evidence="1 2" key="2">
    <citation type="journal article" date="2016" name="Genome Announc.">
        <title>Genome Sequence of a Gram-Positive Diazotroph, Paenibacillus durus Type Strain ATCC 35681.</title>
        <authorList>
            <person name="Halim M.A."/>
            <person name="Rahman A.Y."/>
            <person name="Sim K.S."/>
            <person name="Yam H.C."/>
            <person name="Rahim A.A."/>
            <person name="Ghazali A.H."/>
            <person name="Najimudin N."/>
        </authorList>
    </citation>
    <scope>NUCLEOTIDE SEQUENCE [LARGE SCALE GENOMIC DNA]</scope>
    <source>
        <strain evidence="1 2">ATCC 35681</strain>
    </source>
</reference>
<sequence length="84" mass="9610">MPSIAAQRRMKEQWGPLLSLNRRKFPANLQVFPVDFVRKRELLLWCSYFDACTPKRGEGGRNACAFAGTGLGSDFLREMDVQMQ</sequence>
<evidence type="ECO:0000313" key="2">
    <source>
        <dbReference type="Proteomes" id="UP000034189"/>
    </source>
</evidence>
<gene>
    <name evidence="1" type="ORF">VK70_20075</name>
</gene>
<dbReference type="AlphaFoldDB" id="A0A0F7FCR3"/>
<dbReference type="PATRIC" id="fig|1333534.5.peg.4404"/>
<reference evidence="1 2" key="1">
    <citation type="submission" date="2015-03" db="EMBL/GenBank/DDBJ databases">
        <authorList>
            <person name="Abdul Halim M."/>
        </authorList>
    </citation>
    <scope>NUCLEOTIDE SEQUENCE [LARGE SCALE GENOMIC DNA]</scope>
    <source>
        <strain evidence="1 2">ATCC 35681</strain>
    </source>
</reference>
<name>A0A0F7FCR3_PAEDU</name>
<organism evidence="1 2">
    <name type="scientific">Paenibacillus durus ATCC 35681</name>
    <dbReference type="NCBI Taxonomy" id="1333534"/>
    <lineage>
        <taxon>Bacteria</taxon>
        <taxon>Bacillati</taxon>
        <taxon>Bacillota</taxon>
        <taxon>Bacilli</taxon>
        <taxon>Bacillales</taxon>
        <taxon>Paenibacillaceae</taxon>
        <taxon>Paenibacillus</taxon>
    </lineage>
</organism>
<dbReference type="Proteomes" id="UP000034189">
    <property type="component" value="Chromosome"/>
</dbReference>
<protein>
    <submittedName>
        <fullName evidence="1">Uncharacterized protein</fullName>
    </submittedName>
</protein>
<dbReference type="EMBL" id="CP011114">
    <property type="protein sequence ID" value="AKG36545.1"/>
    <property type="molecule type" value="Genomic_DNA"/>
</dbReference>
<dbReference type="HOGENOM" id="CLU_2524374_0_0_9"/>
<proteinExistence type="predicted"/>
<accession>A0A0F7FCR3</accession>